<dbReference type="CDD" id="cd04647">
    <property type="entry name" value="LbH_MAT_like"/>
    <property type="match status" value="1"/>
</dbReference>
<dbReference type="InterPro" id="IPR011004">
    <property type="entry name" value="Trimer_LpxA-like_sf"/>
</dbReference>
<evidence type="ECO:0000256" key="1">
    <source>
        <dbReference type="ARBA" id="ARBA00007274"/>
    </source>
</evidence>
<name>K5Z9C8_9BACT</name>
<keyword evidence="2" id="KW-0808">Transferase</keyword>
<reference evidence="3 4" key="1">
    <citation type="submission" date="2012-02" db="EMBL/GenBank/DDBJ databases">
        <title>The Genome Sequence of Parabacteroides goldsteinii CL02T12C30.</title>
        <authorList>
            <consortium name="The Broad Institute Genome Sequencing Platform"/>
            <person name="Earl A."/>
            <person name="Ward D."/>
            <person name="Feldgarden M."/>
            <person name="Gevers D."/>
            <person name="Zitomersky N.L."/>
            <person name="Coyne M.J."/>
            <person name="Comstock L.E."/>
            <person name="Young S.K."/>
            <person name="Zeng Q."/>
            <person name="Gargeya S."/>
            <person name="Fitzgerald M."/>
            <person name="Haas B."/>
            <person name="Abouelleil A."/>
            <person name="Alvarado L."/>
            <person name="Arachchi H.M."/>
            <person name="Berlin A."/>
            <person name="Chapman S.B."/>
            <person name="Gearin G."/>
            <person name="Goldberg J."/>
            <person name="Griggs A."/>
            <person name="Gujja S."/>
            <person name="Hansen M."/>
            <person name="Heiman D."/>
            <person name="Howarth C."/>
            <person name="Larimer J."/>
            <person name="Lui A."/>
            <person name="MacDonald P.J.P."/>
            <person name="McCowen C."/>
            <person name="Montmayeur A."/>
            <person name="Murphy C."/>
            <person name="Neiman D."/>
            <person name="Pearson M."/>
            <person name="Priest M."/>
            <person name="Roberts A."/>
            <person name="Saif S."/>
            <person name="Shea T."/>
            <person name="Sisk P."/>
            <person name="Stolte C."/>
            <person name="Sykes S."/>
            <person name="Wortman J."/>
            <person name="Nusbaum C."/>
            <person name="Birren B."/>
        </authorList>
    </citation>
    <scope>NUCLEOTIDE SEQUENCE [LARGE SCALE GENOMIC DNA]</scope>
    <source>
        <strain evidence="3 4">CL02T12C30</strain>
    </source>
</reference>
<dbReference type="AlphaFoldDB" id="K5Z9C8"/>
<comment type="similarity">
    <text evidence="1">Belongs to the transferase hexapeptide repeat family.</text>
</comment>
<evidence type="ECO:0008006" key="5">
    <source>
        <dbReference type="Google" id="ProtNLM"/>
    </source>
</evidence>
<dbReference type="GO" id="GO:0008374">
    <property type="term" value="F:O-acyltransferase activity"/>
    <property type="evidence" value="ECO:0007669"/>
    <property type="project" value="TreeGrafter"/>
</dbReference>
<dbReference type="GO" id="GO:0005829">
    <property type="term" value="C:cytosol"/>
    <property type="evidence" value="ECO:0007669"/>
    <property type="project" value="TreeGrafter"/>
</dbReference>
<dbReference type="Pfam" id="PF14602">
    <property type="entry name" value="Hexapep_2"/>
    <property type="match status" value="2"/>
</dbReference>
<accession>K5Z9C8</accession>
<dbReference type="InterPro" id="IPR001451">
    <property type="entry name" value="Hexapep"/>
</dbReference>
<dbReference type="Proteomes" id="UP000006330">
    <property type="component" value="Unassembled WGS sequence"/>
</dbReference>
<dbReference type="HOGENOM" id="CLU_051638_7_1_10"/>
<dbReference type="EMBL" id="AGZO01000023">
    <property type="protein sequence ID" value="EKN12229.1"/>
    <property type="molecule type" value="Genomic_DNA"/>
</dbReference>
<dbReference type="OrthoDB" id="9812571at2"/>
<dbReference type="SUPFAM" id="SSF51161">
    <property type="entry name" value="Trimeric LpxA-like enzymes"/>
    <property type="match status" value="1"/>
</dbReference>
<evidence type="ECO:0000256" key="2">
    <source>
        <dbReference type="ARBA" id="ARBA00022679"/>
    </source>
</evidence>
<dbReference type="PANTHER" id="PTHR23416:SF23">
    <property type="entry name" value="ACETYLTRANSFERASE C18B11.09C-RELATED"/>
    <property type="match status" value="1"/>
</dbReference>
<dbReference type="Gene3D" id="2.160.10.10">
    <property type="entry name" value="Hexapeptide repeat proteins"/>
    <property type="match status" value="1"/>
</dbReference>
<dbReference type="InterPro" id="IPR051159">
    <property type="entry name" value="Hexapeptide_acetyltransf"/>
</dbReference>
<evidence type="ECO:0000313" key="4">
    <source>
        <dbReference type="Proteomes" id="UP000006330"/>
    </source>
</evidence>
<dbReference type="PANTHER" id="PTHR23416">
    <property type="entry name" value="SIALIC ACID SYNTHASE-RELATED"/>
    <property type="match status" value="1"/>
</dbReference>
<organism evidence="3 4">
    <name type="scientific">Parabacteroides goldsteinii CL02T12C30</name>
    <dbReference type="NCBI Taxonomy" id="999418"/>
    <lineage>
        <taxon>Bacteria</taxon>
        <taxon>Pseudomonadati</taxon>
        <taxon>Bacteroidota</taxon>
        <taxon>Bacteroidia</taxon>
        <taxon>Bacteroidales</taxon>
        <taxon>Tannerellaceae</taxon>
        <taxon>Parabacteroides</taxon>
    </lineage>
</organism>
<dbReference type="RefSeq" id="WP_007656089.1">
    <property type="nucleotide sequence ID" value="NZ_JH976474.1"/>
</dbReference>
<evidence type="ECO:0000313" key="3">
    <source>
        <dbReference type="EMBL" id="EKN12229.1"/>
    </source>
</evidence>
<proteinExistence type="inferred from homology"/>
<protein>
    <recommendedName>
        <fullName evidence="5">Acyltransferase</fullName>
    </recommendedName>
</protein>
<gene>
    <name evidence="3" type="ORF">HMPREF1076_03394</name>
</gene>
<comment type="caution">
    <text evidence="3">The sequence shown here is derived from an EMBL/GenBank/DDBJ whole genome shotgun (WGS) entry which is preliminary data.</text>
</comment>
<sequence>MLRFIVLYFVFIWYKIKYLGKVRFVGYSVCVATKGSSISIGEGTGIGSGSLRNLLGLYQRTIIVARYGGKITIGKNVGISGSTIYAMKEIVIGNNCQIGANCKIIDNDFHSLNVDDNYSTNNDSIIKKAVRIGDNCFIGMNSILLKGTELGSNVIVGAGSVVCGVFPDNVIIVGNPAKIVKYRSLN</sequence>